<organism evidence="1 2">
    <name type="scientific">Plectus sambesii</name>
    <dbReference type="NCBI Taxonomy" id="2011161"/>
    <lineage>
        <taxon>Eukaryota</taxon>
        <taxon>Metazoa</taxon>
        <taxon>Ecdysozoa</taxon>
        <taxon>Nematoda</taxon>
        <taxon>Chromadorea</taxon>
        <taxon>Plectida</taxon>
        <taxon>Plectina</taxon>
        <taxon>Plectoidea</taxon>
        <taxon>Plectidae</taxon>
        <taxon>Plectus</taxon>
    </lineage>
</organism>
<accession>A0A914V1I9</accession>
<dbReference type="WBParaSite" id="PSAMB.scaffold1423size31675.g13081.t1">
    <property type="protein sequence ID" value="PSAMB.scaffold1423size31675.g13081.t1"/>
    <property type="gene ID" value="PSAMB.scaffold1423size31675.g13081"/>
</dbReference>
<dbReference type="Proteomes" id="UP000887566">
    <property type="component" value="Unplaced"/>
</dbReference>
<evidence type="ECO:0000313" key="1">
    <source>
        <dbReference type="Proteomes" id="UP000887566"/>
    </source>
</evidence>
<name>A0A914V1I9_9BILA</name>
<protein>
    <submittedName>
        <fullName evidence="2">Uncharacterized protein</fullName>
    </submittedName>
</protein>
<dbReference type="AlphaFoldDB" id="A0A914V1I9"/>
<reference evidence="2" key="1">
    <citation type="submission" date="2022-11" db="UniProtKB">
        <authorList>
            <consortium name="WormBaseParasite"/>
        </authorList>
    </citation>
    <scope>IDENTIFICATION</scope>
</reference>
<proteinExistence type="predicted"/>
<keyword evidence="1" id="KW-1185">Reference proteome</keyword>
<sequence length="130" mass="14290">MTQPLFVWRWRTDRQKGMVDFLRRSGRFGRRVSAGSCGRRRIVSRSGSTAVVPFAIRHVPSMLCVAQPIKELSARACAREAPATATTTATMMMLMMICACGEQPVRAAAAAACRGGARISWMRERVGIES</sequence>
<evidence type="ECO:0000313" key="2">
    <source>
        <dbReference type="WBParaSite" id="PSAMB.scaffold1423size31675.g13081.t1"/>
    </source>
</evidence>